<feature type="compositionally biased region" description="Polar residues" evidence="1">
    <location>
        <begin position="915"/>
        <end position="944"/>
    </location>
</feature>
<feature type="compositionally biased region" description="Basic residues" evidence="1">
    <location>
        <begin position="361"/>
        <end position="374"/>
    </location>
</feature>
<reference evidence="2" key="1">
    <citation type="journal article" date="2023" name="bioRxiv">
        <title>Scaffold-level genome assemblies of two parasitoid biocontrol wasps reveal the parthenogenesis mechanism and an associated novel virus.</title>
        <authorList>
            <person name="Inwood S."/>
            <person name="Skelly J."/>
            <person name="Guhlin J."/>
            <person name="Harrop T."/>
            <person name="Goldson S."/>
            <person name="Dearden P."/>
        </authorList>
    </citation>
    <scope>NUCLEOTIDE SEQUENCE</scope>
    <source>
        <strain evidence="2">Lincoln</strain>
        <tissue evidence="2">Whole body</tissue>
    </source>
</reference>
<feature type="region of interest" description="Disordered" evidence="1">
    <location>
        <begin position="902"/>
        <end position="949"/>
    </location>
</feature>
<sequence length="1044" mass="118806">MTAFKLPKTILNERENAWEDLFEKYSNIQNDDEFEIKDLNSVSENNDNNDNKNNEEKIFISKLRTPMRKHPALVQYWVETGNSPYQLIDENRSETGSSLNEDDDMECRTSVESQHSNVENEGANSASLFSSVDTAAYILSNTNVTKKSDAIAIIEGAKKSTTSPDPTVNIITNKKLSMNSSENRIVEGKISDTCEKTNKLNNKKFDMNEEAELIQKKLILPDGSISNDRHSLLLVQTFIKKRLSQKNFNNTPISRNTHNNSVKIIDILPTLANLDKILNTNKKLDKQGDVTLGDENSLFDDVSKISNQTKLSRKKLYTDRDSPVDILLSTVRNGRKSSMKKNLHPALLPTPIIKKRLSFKRRTNSFQRRRKKRLTSIFEPLEEPINDESDETNTGIAMDSGNETTSKNEASTELRKRLRSWRKKLNTSSAKKPSQNSKQNKQKPIDTMSDSDITDDNDELSVNEKQKCLQSKKMTDLIAQCSMKILKIQLERCVVTKSMPNTTLFDNQSVKSLDSLSDTSEHDIHNIDDESQDSESSTISIYKCVGNQEKNVIPKSQNKLLQTNIEESQTYENQDINEISINNASVTTDKHKIINNDDKLTTTICSESLSESDENSSVKLLSKPQSQSKAHLTKNIITFSSDEEDEFVKIIRENSKQNKEKHNAEEPKNHKSINITTDKEDLIHDLTSNLSNEELKISSPLPNPISLVIVESDDNGESTDLQQHISKNMKKSVKKHTEKSKDSSLIEKIRSIVQTSNIVDKIDNKPARNSVARVLQYESSSDSTENHERINISSKRFKVDSIKSRLEMDDSIEELERESKKSLDSNSNSNDTIMMINKKVSPKKIRKRKIRVHDRSVKNSKESLQSVKKLNITSKNIRELLDESKLSPKLATLCSTTHNDKINKQEKSIHRDKTSVSVSKSENIKNRTQNPTISKRKNNPTQSIKIRDVRLSDFSSDDDDDDNKLIIDNKQNGKVFTIDKKNNERKSFFSNKTSCIFPSIINDSSDDESLIFEPLDYQSINRKKNSNAKTMIFQTRFDNSDSND</sequence>
<gene>
    <name evidence="2" type="ORF">PV327_007685</name>
</gene>
<keyword evidence="3" id="KW-1185">Reference proteome</keyword>
<name>A0AA39FZQ4_MICHY</name>
<dbReference type="EMBL" id="JAQQBR010000004">
    <property type="protein sequence ID" value="KAK0178837.1"/>
    <property type="molecule type" value="Genomic_DNA"/>
</dbReference>
<feature type="compositionally biased region" description="Acidic residues" evidence="1">
    <location>
        <begin position="380"/>
        <end position="391"/>
    </location>
</feature>
<feature type="compositionally biased region" description="Basic residues" evidence="1">
    <location>
        <begin position="416"/>
        <end position="425"/>
    </location>
</feature>
<feature type="compositionally biased region" description="Basic and acidic residues" evidence="1">
    <location>
        <begin position="902"/>
        <end position="914"/>
    </location>
</feature>
<dbReference type="AlphaFoldDB" id="A0AA39FZQ4"/>
<comment type="caution">
    <text evidence="2">The sequence shown here is derived from an EMBL/GenBank/DDBJ whole genome shotgun (WGS) entry which is preliminary data.</text>
</comment>
<organism evidence="2 3">
    <name type="scientific">Microctonus hyperodae</name>
    <name type="common">Parasitoid wasp</name>
    <dbReference type="NCBI Taxonomy" id="165561"/>
    <lineage>
        <taxon>Eukaryota</taxon>
        <taxon>Metazoa</taxon>
        <taxon>Ecdysozoa</taxon>
        <taxon>Arthropoda</taxon>
        <taxon>Hexapoda</taxon>
        <taxon>Insecta</taxon>
        <taxon>Pterygota</taxon>
        <taxon>Neoptera</taxon>
        <taxon>Endopterygota</taxon>
        <taxon>Hymenoptera</taxon>
        <taxon>Apocrita</taxon>
        <taxon>Ichneumonoidea</taxon>
        <taxon>Braconidae</taxon>
        <taxon>Euphorinae</taxon>
        <taxon>Microctonus</taxon>
    </lineage>
</organism>
<evidence type="ECO:0000256" key="1">
    <source>
        <dbReference type="SAM" id="MobiDB-lite"/>
    </source>
</evidence>
<evidence type="ECO:0000313" key="2">
    <source>
        <dbReference type="EMBL" id="KAK0178837.1"/>
    </source>
</evidence>
<reference evidence="2" key="2">
    <citation type="submission" date="2023-03" db="EMBL/GenBank/DDBJ databases">
        <authorList>
            <person name="Inwood S.N."/>
            <person name="Skelly J.G."/>
            <person name="Guhlin J."/>
            <person name="Harrop T.W.R."/>
            <person name="Goldson S.G."/>
            <person name="Dearden P.K."/>
        </authorList>
    </citation>
    <scope>NUCLEOTIDE SEQUENCE</scope>
    <source>
        <strain evidence="2">Lincoln</strain>
        <tissue evidence="2">Whole body</tissue>
    </source>
</reference>
<protein>
    <submittedName>
        <fullName evidence="2">Uncharacterized protein</fullName>
    </submittedName>
</protein>
<dbReference type="Proteomes" id="UP001168972">
    <property type="component" value="Unassembled WGS sequence"/>
</dbReference>
<proteinExistence type="predicted"/>
<evidence type="ECO:0000313" key="3">
    <source>
        <dbReference type="Proteomes" id="UP001168972"/>
    </source>
</evidence>
<feature type="region of interest" description="Disordered" evidence="1">
    <location>
        <begin position="361"/>
        <end position="459"/>
    </location>
</feature>
<accession>A0AA39FZQ4</accession>